<dbReference type="Gene3D" id="3.90.850.10">
    <property type="entry name" value="Fumarylacetoacetase-like, C-terminal domain"/>
    <property type="match status" value="1"/>
</dbReference>
<organism evidence="2 3">
    <name type="scientific">Embleya hyalina</name>
    <dbReference type="NCBI Taxonomy" id="516124"/>
    <lineage>
        <taxon>Bacteria</taxon>
        <taxon>Bacillati</taxon>
        <taxon>Actinomycetota</taxon>
        <taxon>Actinomycetes</taxon>
        <taxon>Kitasatosporales</taxon>
        <taxon>Streptomycetaceae</taxon>
        <taxon>Embleya</taxon>
    </lineage>
</organism>
<comment type="caution">
    <text evidence="2">The sequence shown here is derived from an EMBL/GenBank/DDBJ whole genome shotgun (WGS) entry which is preliminary data.</text>
</comment>
<dbReference type="AlphaFoldDB" id="A0A401Z210"/>
<name>A0A401Z210_9ACTN</name>
<sequence length="317" mass="33478">MRFVTIEHESVERVGVLDGETVRLLEAGVSLLGFLGGDGSRLGEAGERAIRDPDLVLPVADAHLRAPMPQPPSVRDYMTFERHFEGVARAAGPNATPPPFWYAAPSFYFTNPNSVHGPYDDVAVPPGCTAFDLELEVAVVLGAGGRDLTPAEAERRIAGFMLMNDWSARDLQVAEFALPLGPSKGKDSAISLGPWFVTPDELAPMRRGDSYDIALTARINGEVIGSDTVSSMSFSFGQMIAYASRGADLRAGEVFASGTCGGGCLAELWGRHGPDSRDPLVPGDVVSIEAEGLGQQTSRVVAGAPGIDFEAFGAGRG</sequence>
<evidence type="ECO:0000313" key="3">
    <source>
        <dbReference type="Proteomes" id="UP000286931"/>
    </source>
</evidence>
<proteinExistence type="predicted"/>
<dbReference type="EMBL" id="BIFH01000042">
    <property type="protein sequence ID" value="GCE00854.1"/>
    <property type="molecule type" value="Genomic_DNA"/>
</dbReference>
<dbReference type="RefSeq" id="WP_126642532.1">
    <property type="nucleotide sequence ID" value="NZ_BIFH01000042.1"/>
</dbReference>
<protein>
    <submittedName>
        <fullName evidence="2">Hydroxylase</fullName>
    </submittedName>
</protein>
<dbReference type="OrthoDB" id="2273115at2"/>
<dbReference type="PANTHER" id="PTHR43211:SF1">
    <property type="entry name" value="BLL6422 PROTEIN"/>
    <property type="match status" value="1"/>
</dbReference>
<gene>
    <name evidence="2" type="ORF">EHYA_08580</name>
</gene>
<dbReference type="Proteomes" id="UP000286931">
    <property type="component" value="Unassembled WGS sequence"/>
</dbReference>
<dbReference type="InterPro" id="IPR036663">
    <property type="entry name" value="Fumarylacetoacetase_C_sf"/>
</dbReference>
<evidence type="ECO:0000259" key="1">
    <source>
        <dbReference type="Pfam" id="PF01557"/>
    </source>
</evidence>
<dbReference type="Pfam" id="PF01557">
    <property type="entry name" value="FAA_hydrolase"/>
    <property type="match status" value="1"/>
</dbReference>
<dbReference type="InterPro" id="IPR011234">
    <property type="entry name" value="Fumarylacetoacetase-like_C"/>
</dbReference>
<accession>A0A401Z210</accession>
<reference evidence="2 3" key="1">
    <citation type="submission" date="2018-12" db="EMBL/GenBank/DDBJ databases">
        <title>Draft genome sequence of Embleya hyalina NBRC 13850T.</title>
        <authorList>
            <person name="Komaki H."/>
            <person name="Hosoyama A."/>
            <person name="Kimura A."/>
            <person name="Ichikawa N."/>
            <person name="Tamura T."/>
        </authorList>
    </citation>
    <scope>NUCLEOTIDE SEQUENCE [LARGE SCALE GENOMIC DNA]</scope>
    <source>
        <strain evidence="2 3">NBRC 13850</strain>
    </source>
</reference>
<dbReference type="SUPFAM" id="SSF56529">
    <property type="entry name" value="FAH"/>
    <property type="match status" value="1"/>
</dbReference>
<dbReference type="PANTHER" id="PTHR43211">
    <property type="entry name" value="FUMARYLACETOACETATE HYDROLASE"/>
    <property type="match status" value="1"/>
</dbReference>
<dbReference type="GO" id="GO:0003824">
    <property type="term" value="F:catalytic activity"/>
    <property type="evidence" value="ECO:0007669"/>
    <property type="project" value="InterPro"/>
</dbReference>
<evidence type="ECO:0000313" key="2">
    <source>
        <dbReference type="EMBL" id="GCE00854.1"/>
    </source>
</evidence>
<keyword evidence="3" id="KW-1185">Reference proteome</keyword>
<feature type="domain" description="Fumarylacetoacetase-like C-terminal" evidence="1">
    <location>
        <begin position="88"/>
        <end position="301"/>
    </location>
</feature>